<comment type="caution">
    <text evidence="5">The sequence shown here is derived from an EMBL/GenBank/DDBJ whole genome shotgun (WGS) entry which is preliminary data.</text>
</comment>
<dbReference type="PIRSF" id="PIRSF006078">
    <property type="entry name" value="GlxK"/>
    <property type="match status" value="1"/>
</dbReference>
<dbReference type="Gene3D" id="3.90.1510.10">
    <property type="entry name" value="Glycerate kinase, domain 2"/>
    <property type="match status" value="1"/>
</dbReference>
<name>A0ABV4S2Q3_9FUSO</name>
<evidence type="ECO:0000256" key="4">
    <source>
        <dbReference type="PIRNR" id="PIRNR006078"/>
    </source>
</evidence>
<keyword evidence="3 4" id="KW-0418">Kinase</keyword>
<dbReference type="Pfam" id="PF02595">
    <property type="entry name" value="Gly_kinase"/>
    <property type="match status" value="1"/>
</dbReference>
<proteinExistence type="inferred from homology"/>
<keyword evidence="2 4" id="KW-0808">Transferase</keyword>
<dbReference type="RefSeq" id="WP_372582127.1">
    <property type="nucleotide sequence ID" value="NZ_JBGORW010000001.1"/>
</dbReference>
<protein>
    <submittedName>
        <fullName evidence="5">Glycerate kinase</fullName>
    </submittedName>
</protein>
<dbReference type="InterPro" id="IPR018193">
    <property type="entry name" value="Glyc_kinase_flavodox-like_fold"/>
</dbReference>
<evidence type="ECO:0000313" key="6">
    <source>
        <dbReference type="Proteomes" id="UP001571581"/>
    </source>
</evidence>
<dbReference type="Gene3D" id="3.40.50.10350">
    <property type="entry name" value="Glycerate kinase, domain 1"/>
    <property type="match status" value="1"/>
</dbReference>
<dbReference type="Proteomes" id="UP001571581">
    <property type="component" value="Unassembled WGS sequence"/>
</dbReference>
<dbReference type="SUPFAM" id="SSF110738">
    <property type="entry name" value="Glycerate kinase I"/>
    <property type="match status" value="1"/>
</dbReference>
<dbReference type="InterPro" id="IPR036129">
    <property type="entry name" value="Glycerate_kinase_sf"/>
</dbReference>
<evidence type="ECO:0000313" key="5">
    <source>
        <dbReference type="EMBL" id="MFA3798650.1"/>
    </source>
</evidence>
<accession>A0ABV4S2Q3</accession>
<dbReference type="PANTHER" id="PTHR21599">
    <property type="entry name" value="GLYCERATE KINASE"/>
    <property type="match status" value="1"/>
</dbReference>
<dbReference type="EMBL" id="JBGORW010000001">
    <property type="protein sequence ID" value="MFA3798650.1"/>
    <property type="molecule type" value="Genomic_DNA"/>
</dbReference>
<dbReference type="InterPro" id="IPR004381">
    <property type="entry name" value="Glycerate_kinase"/>
</dbReference>
<sequence length="378" mass="40302">MKVVIAPDSFKESMSAKEVCDCAERGILSIFPEWEIVKVPMADGGEGTLESLIDATNGKIYNEETLNPIGEKIISRYGILGDKNIAIIEMASTSGIELIPKEKRNPYITTTYGTGQLMLKALDHDVERIILGIGGSATTDGGSGMLQALGAKLMDENGREIGFGGFELGKLAKIDFSNLDERLRKVEILVACDVSNPLTGKNGSAYVFGPQKGATPQMVEVLDNNLLHYSKIVKRDLNMEINNVPGAGAAGGLGAGLLTLGGILKKGVEIVIDTVDLEEKLKDADLVITGEGGMDKQTIYGKTPFGVAELAKKYNIPVIGIAGNLGNGYEILYDNGFDAIFSIMPGVRTLETALISGSVNVENTVRNIFGSLKSIKIK</sequence>
<organism evidence="5 6">
    <name type="scientific">Leptotrichia hongkongensis</name>
    <dbReference type="NCBI Taxonomy" id="554406"/>
    <lineage>
        <taxon>Bacteria</taxon>
        <taxon>Fusobacteriati</taxon>
        <taxon>Fusobacteriota</taxon>
        <taxon>Fusobacteriia</taxon>
        <taxon>Fusobacteriales</taxon>
        <taxon>Leptotrichiaceae</taxon>
        <taxon>Leptotrichia</taxon>
    </lineage>
</organism>
<keyword evidence="6" id="KW-1185">Reference proteome</keyword>
<comment type="similarity">
    <text evidence="1 4">Belongs to the glycerate kinase type-1 family.</text>
</comment>
<evidence type="ECO:0000256" key="2">
    <source>
        <dbReference type="ARBA" id="ARBA00022679"/>
    </source>
</evidence>
<gene>
    <name evidence="5" type="ORF">ACEG17_00400</name>
</gene>
<reference evidence="5 6" key="1">
    <citation type="submission" date="2024-07" db="EMBL/GenBank/DDBJ databases">
        <authorList>
            <person name="Li X.-J."/>
            <person name="Wang X."/>
        </authorList>
    </citation>
    <scope>NUCLEOTIDE SEQUENCE [LARGE SCALE GENOMIC DNA]</scope>
    <source>
        <strain evidence="5 6">DSM 23441</strain>
    </source>
</reference>
<dbReference type="GO" id="GO:0016301">
    <property type="term" value="F:kinase activity"/>
    <property type="evidence" value="ECO:0007669"/>
    <property type="project" value="UniProtKB-KW"/>
</dbReference>
<evidence type="ECO:0000256" key="3">
    <source>
        <dbReference type="ARBA" id="ARBA00022777"/>
    </source>
</evidence>
<dbReference type="NCBIfam" id="TIGR00045">
    <property type="entry name" value="glycerate kinase"/>
    <property type="match status" value="1"/>
</dbReference>
<dbReference type="InterPro" id="IPR018197">
    <property type="entry name" value="Glycerate_kinase_RE-like"/>
</dbReference>
<dbReference type="PANTHER" id="PTHR21599:SF0">
    <property type="entry name" value="GLYCERATE KINASE"/>
    <property type="match status" value="1"/>
</dbReference>
<evidence type="ECO:0000256" key="1">
    <source>
        <dbReference type="ARBA" id="ARBA00006284"/>
    </source>
</evidence>